<reference evidence="2 3" key="1">
    <citation type="submission" date="2020-08" db="EMBL/GenBank/DDBJ databases">
        <authorList>
            <person name="Newling K."/>
            <person name="Davey J."/>
            <person name="Forrester S."/>
        </authorList>
    </citation>
    <scope>NUCLEOTIDE SEQUENCE [LARGE SCALE GENOMIC DNA]</scope>
    <source>
        <strain evidence="3">Crithidia deanei Carvalho (ATCC PRA-265)</strain>
    </source>
</reference>
<accession>A0A7G2C853</accession>
<feature type="region of interest" description="Disordered" evidence="1">
    <location>
        <begin position="145"/>
        <end position="170"/>
    </location>
</feature>
<keyword evidence="3" id="KW-1185">Reference proteome</keyword>
<feature type="region of interest" description="Disordered" evidence="1">
    <location>
        <begin position="20"/>
        <end position="96"/>
    </location>
</feature>
<dbReference type="VEuPathDB" id="TriTrypDB:ADEAN_000266600"/>
<dbReference type="Proteomes" id="UP000515908">
    <property type="component" value="Chromosome 04"/>
</dbReference>
<feature type="compositionally biased region" description="Low complexity" evidence="1">
    <location>
        <begin position="301"/>
        <end position="311"/>
    </location>
</feature>
<organism evidence="2 3">
    <name type="scientific">Angomonas deanei</name>
    <dbReference type="NCBI Taxonomy" id="59799"/>
    <lineage>
        <taxon>Eukaryota</taxon>
        <taxon>Discoba</taxon>
        <taxon>Euglenozoa</taxon>
        <taxon>Kinetoplastea</taxon>
        <taxon>Metakinetoplastina</taxon>
        <taxon>Trypanosomatida</taxon>
        <taxon>Trypanosomatidae</taxon>
        <taxon>Strigomonadinae</taxon>
        <taxon>Angomonas</taxon>
    </lineage>
</organism>
<proteinExistence type="predicted"/>
<feature type="region of interest" description="Disordered" evidence="1">
    <location>
        <begin position="224"/>
        <end position="390"/>
    </location>
</feature>
<evidence type="ECO:0000313" key="3">
    <source>
        <dbReference type="Proteomes" id="UP000515908"/>
    </source>
</evidence>
<evidence type="ECO:0000256" key="1">
    <source>
        <dbReference type="SAM" id="MobiDB-lite"/>
    </source>
</evidence>
<protein>
    <submittedName>
        <fullName evidence="2">Uncharacterized protein</fullName>
    </submittedName>
</protein>
<feature type="compositionally biased region" description="Polar residues" evidence="1">
    <location>
        <begin position="347"/>
        <end position="379"/>
    </location>
</feature>
<name>A0A7G2C853_9TRYP</name>
<dbReference type="AlphaFoldDB" id="A0A7G2C853"/>
<evidence type="ECO:0000313" key="2">
    <source>
        <dbReference type="EMBL" id="CAD2215211.1"/>
    </source>
</evidence>
<feature type="compositionally biased region" description="Polar residues" evidence="1">
    <location>
        <begin position="264"/>
        <end position="281"/>
    </location>
</feature>
<gene>
    <name evidence="2" type="ORF">ADEAN_000266600</name>
</gene>
<feature type="compositionally biased region" description="Polar residues" evidence="1">
    <location>
        <begin position="20"/>
        <end position="38"/>
    </location>
</feature>
<dbReference type="EMBL" id="LR877148">
    <property type="protein sequence ID" value="CAD2215211.1"/>
    <property type="molecule type" value="Genomic_DNA"/>
</dbReference>
<feature type="compositionally biased region" description="Polar residues" evidence="1">
    <location>
        <begin position="151"/>
        <end position="160"/>
    </location>
</feature>
<sequence length="461" mass="49737">MAEYDFGDYDFQAAFGSGTALQSDDATQDTPAASNNNNKRGRSKENGLPAFVAPPLDKDSLSESGDSSRNTRRRGNSQIHPVPAKLKDDGKPASENIVLPNIDAAHKRQGSASPSAVAKNNNYLNNVTIDDSSPSKNNGWVKETAKRFETPPSSNNNSVNKRPAEDAMIPKGTVASRAAVFNNLSWNDDYDMQTALHSSGSNLSSNLLPMKSTVPMTELHEKMNKRNPMKFTPPLSKNNPPPKPRSDAETVASEVAPLLHARKTTGTSPSVSNATTSNNNKVVGKPPSAPPRQALASPQVTTNKTTTNSSNGVTPRKSSETTSNDSKPTARAAARSLPIGNNKKEATNTVSQDSGSTHQATPTTSQDGSSKIIANTHNDSPAKYDNKQPCTNHRYTQAQREKLLQWMDYGALRYPIAAPGENVTTTTAASHPNIYRKTETTTAEQRYSYSHAWHRLRRAGG</sequence>